<dbReference type="Pfam" id="PF04168">
    <property type="entry name" value="Alpha-E"/>
    <property type="match status" value="1"/>
</dbReference>
<gene>
    <name evidence="2" type="ORF">ACFQ27_07435</name>
</gene>
<name>A0ABW3SZS9_9CAUL</name>
<organism evidence="2 3">
    <name type="scientific">Phenylobacterium conjunctum</name>
    <dbReference type="NCBI Taxonomy" id="1298959"/>
    <lineage>
        <taxon>Bacteria</taxon>
        <taxon>Pseudomonadati</taxon>
        <taxon>Pseudomonadota</taxon>
        <taxon>Alphaproteobacteria</taxon>
        <taxon>Caulobacterales</taxon>
        <taxon>Caulobacteraceae</taxon>
        <taxon>Phenylobacterium</taxon>
    </lineage>
</organism>
<protein>
    <submittedName>
        <fullName evidence="2">Alpha-E domain-containing protein</fullName>
    </submittedName>
</protein>
<feature type="domain" description="DUF403" evidence="1">
    <location>
        <begin position="2"/>
        <end position="303"/>
    </location>
</feature>
<sequence length="314" mass="34754">MMLARVADSLYWIGRYVERAEHMCRLSDVMLNATLDRTEAAAQTARMALAAVGDTDASKAAAPWDAAYALTLDRNDGGSITSSLARARENARQVRDQITTETWERLNLIYLRMTSPNASKAFSDGPSAFLHDIIADLHLFKGAADATMSHGEGWRFLLLGVYLERAQLIGRLLEVCFGEARGRRIADHALLTNVLRMGCALEPYLRRYTADVQPRQILEFLMFDEDFPRSIRFSTTQIEAHLSGISRYVEAAGNGGPERLAGRLKARLQYADVENLTVEGAGGFLATVLDECAAIHAAVYETFVAYSLEMRLPA</sequence>
<comment type="caution">
    <text evidence="2">The sequence shown here is derived from an EMBL/GenBank/DDBJ whole genome shotgun (WGS) entry which is preliminary data.</text>
</comment>
<evidence type="ECO:0000313" key="3">
    <source>
        <dbReference type="Proteomes" id="UP001597216"/>
    </source>
</evidence>
<dbReference type="RefSeq" id="WP_374346477.1">
    <property type="nucleotide sequence ID" value="NZ_JBHTLQ010000012.1"/>
</dbReference>
<reference evidence="3" key="1">
    <citation type="journal article" date="2019" name="Int. J. Syst. Evol. Microbiol.">
        <title>The Global Catalogue of Microorganisms (GCM) 10K type strain sequencing project: providing services to taxonomists for standard genome sequencing and annotation.</title>
        <authorList>
            <consortium name="The Broad Institute Genomics Platform"/>
            <consortium name="The Broad Institute Genome Sequencing Center for Infectious Disease"/>
            <person name="Wu L."/>
            <person name="Ma J."/>
        </authorList>
    </citation>
    <scope>NUCLEOTIDE SEQUENCE [LARGE SCALE GENOMIC DNA]</scope>
    <source>
        <strain evidence="3">CCUG 55074</strain>
    </source>
</reference>
<accession>A0ABW3SZS9</accession>
<dbReference type="EMBL" id="JBHTLQ010000012">
    <property type="protein sequence ID" value="MFD1190409.1"/>
    <property type="molecule type" value="Genomic_DNA"/>
</dbReference>
<evidence type="ECO:0000313" key="2">
    <source>
        <dbReference type="EMBL" id="MFD1190409.1"/>
    </source>
</evidence>
<dbReference type="InterPro" id="IPR051680">
    <property type="entry name" value="ATP-dep_Glu-Cys_Ligase-2"/>
</dbReference>
<dbReference type="Proteomes" id="UP001597216">
    <property type="component" value="Unassembled WGS sequence"/>
</dbReference>
<dbReference type="PANTHER" id="PTHR34595:SF7">
    <property type="entry name" value="SLL1039 PROTEIN"/>
    <property type="match status" value="1"/>
</dbReference>
<keyword evidence="3" id="KW-1185">Reference proteome</keyword>
<proteinExistence type="predicted"/>
<dbReference type="PANTHER" id="PTHR34595">
    <property type="entry name" value="BLR5612 PROTEIN"/>
    <property type="match status" value="1"/>
</dbReference>
<evidence type="ECO:0000259" key="1">
    <source>
        <dbReference type="Pfam" id="PF04168"/>
    </source>
</evidence>
<dbReference type="InterPro" id="IPR007296">
    <property type="entry name" value="DUF403"/>
</dbReference>